<proteinExistence type="predicted"/>
<name>A0AAD4ZIU9_PRUDU</name>
<reference evidence="1 2" key="1">
    <citation type="journal article" date="2022" name="G3 (Bethesda)">
        <title>Whole-genome sequence and methylome profiling of the almond [Prunus dulcis (Mill.) D.A. Webb] cultivar 'Nonpareil'.</title>
        <authorList>
            <person name="D'Amico-Willman K.M."/>
            <person name="Ouma W.Z."/>
            <person name="Meulia T."/>
            <person name="Sideli G.M."/>
            <person name="Gradziel T.M."/>
            <person name="Fresnedo-Ramirez J."/>
        </authorList>
    </citation>
    <scope>NUCLEOTIDE SEQUENCE [LARGE SCALE GENOMIC DNA]</scope>
    <source>
        <strain evidence="1">Clone GOH B32 T37-40</strain>
    </source>
</reference>
<comment type="caution">
    <text evidence="1">The sequence shown here is derived from an EMBL/GenBank/DDBJ whole genome shotgun (WGS) entry which is preliminary data.</text>
</comment>
<protein>
    <submittedName>
        <fullName evidence="1">Uncharacterized protein</fullName>
    </submittedName>
</protein>
<sequence length="112" mass="12261">MCRKALGEDVSELIRRGNKLNSVRARDNALPNEVHEAFWELTGFGVVGTPKLSELGARAIPGCVTHWEVARELPGTKLCGQREGAQSGQYRATAELIPRCDNLVSESLCRVV</sequence>
<accession>A0AAD4ZIU9</accession>
<organism evidence="1 2">
    <name type="scientific">Prunus dulcis</name>
    <name type="common">Almond</name>
    <name type="synonym">Amygdalus dulcis</name>
    <dbReference type="NCBI Taxonomy" id="3755"/>
    <lineage>
        <taxon>Eukaryota</taxon>
        <taxon>Viridiplantae</taxon>
        <taxon>Streptophyta</taxon>
        <taxon>Embryophyta</taxon>
        <taxon>Tracheophyta</taxon>
        <taxon>Spermatophyta</taxon>
        <taxon>Magnoliopsida</taxon>
        <taxon>eudicotyledons</taxon>
        <taxon>Gunneridae</taxon>
        <taxon>Pentapetalae</taxon>
        <taxon>rosids</taxon>
        <taxon>fabids</taxon>
        <taxon>Rosales</taxon>
        <taxon>Rosaceae</taxon>
        <taxon>Amygdaloideae</taxon>
        <taxon>Amygdaleae</taxon>
        <taxon>Prunus</taxon>
    </lineage>
</organism>
<keyword evidence="2" id="KW-1185">Reference proteome</keyword>
<dbReference type="AlphaFoldDB" id="A0AAD4ZIU9"/>
<evidence type="ECO:0000313" key="2">
    <source>
        <dbReference type="Proteomes" id="UP001054821"/>
    </source>
</evidence>
<dbReference type="EMBL" id="JAJFAZ020000001">
    <property type="protein sequence ID" value="KAI5348397.1"/>
    <property type="molecule type" value="Genomic_DNA"/>
</dbReference>
<dbReference type="Proteomes" id="UP001054821">
    <property type="component" value="Chromosome 1"/>
</dbReference>
<evidence type="ECO:0000313" key="1">
    <source>
        <dbReference type="EMBL" id="KAI5348397.1"/>
    </source>
</evidence>
<gene>
    <name evidence="1" type="ORF">L3X38_001284</name>
</gene>